<feature type="domain" description="Nudix hydrolase" evidence="5">
    <location>
        <begin position="91"/>
        <end position="218"/>
    </location>
</feature>
<keyword evidence="2 4" id="KW-0378">Hydrolase</keyword>
<accession>A0ABS3BQS0</accession>
<dbReference type="InterPro" id="IPR020476">
    <property type="entry name" value="Nudix_hydrolase"/>
</dbReference>
<dbReference type="Gene3D" id="3.90.79.10">
    <property type="entry name" value="Nucleoside Triphosphate Pyrophosphohydrolase"/>
    <property type="match status" value="1"/>
</dbReference>
<dbReference type="PANTHER" id="PTHR43046:SF12">
    <property type="entry name" value="GDP-MANNOSE MANNOSYL HYDROLASE"/>
    <property type="match status" value="1"/>
</dbReference>
<keyword evidence="3" id="KW-0460">Magnesium</keyword>
<evidence type="ECO:0000256" key="1">
    <source>
        <dbReference type="ARBA" id="ARBA00001946"/>
    </source>
</evidence>
<dbReference type="Proteomes" id="UP000664698">
    <property type="component" value="Unassembled WGS sequence"/>
</dbReference>
<evidence type="ECO:0000256" key="4">
    <source>
        <dbReference type="RuleBase" id="RU003476"/>
    </source>
</evidence>
<evidence type="ECO:0000256" key="3">
    <source>
        <dbReference type="ARBA" id="ARBA00022842"/>
    </source>
</evidence>
<dbReference type="PROSITE" id="PS00893">
    <property type="entry name" value="NUDIX_BOX"/>
    <property type="match status" value="1"/>
</dbReference>
<dbReference type="RefSeq" id="WP_206567990.1">
    <property type="nucleotide sequence ID" value="NZ_JAFKCW010000001.1"/>
</dbReference>
<dbReference type="InterPro" id="IPR020084">
    <property type="entry name" value="NUDIX_hydrolase_CS"/>
</dbReference>
<comment type="cofactor">
    <cofactor evidence="1">
        <name>Mg(2+)</name>
        <dbReference type="ChEBI" id="CHEBI:18420"/>
    </cofactor>
</comment>
<keyword evidence="7" id="KW-1185">Reference proteome</keyword>
<dbReference type="PANTHER" id="PTHR43046">
    <property type="entry name" value="GDP-MANNOSE MANNOSYL HYDROLASE"/>
    <property type="match status" value="1"/>
</dbReference>
<dbReference type="GO" id="GO:0016787">
    <property type="term" value="F:hydrolase activity"/>
    <property type="evidence" value="ECO:0007669"/>
    <property type="project" value="UniProtKB-KW"/>
</dbReference>
<evidence type="ECO:0000259" key="5">
    <source>
        <dbReference type="PROSITE" id="PS51462"/>
    </source>
</evidence>
<protein>
    <submittedName>
        <fullName evidence="6">NUDIX hydrolase</fullName>
    </submittedName>
</protein>
<reference evidence="6 7" key="1">
    <citation type="submission" date="2021-03" db="EMBL/GenBank/DDBJ databases">
        <title>novel species isolated from a fishpond in China.</title>
        <authorList>
            <person name="Lu H."/>
            <person name="Cai Z."/>
        </authorList>
    </citation>
    <scope>NUCLEOTIDE SEQUENCE [LARGE SCALE GENOMIC DNA]</scope>
    <source>
        <strain evidence="6 7">JCM 31546</strain>
    </source>
</reference>
<comment type="similarity">
    <text evidence="4">Belongs to the Nudix hydrolase family.</text>
</comment>
<dbReference type="PROSITE" id="PS51462">
    <property type="entry name" value="NUDIX"/>
    <property type="match status" value="1"/>
</dbReference>
<dbReference type="CDD" id="cd03673">
    <property type="entry name" value="NUDIX_Ap6A_hydrolase"/>
    <property type="match status" value="1"/>
</dbReference>
<evidence type="ECO:0000256" key="2">
    <source>
        <dbReference type="ARBA" id="ARBA00022801"/>
    </source>
</evidence>
<dbReference type="PRINTS" id="PR00502">
    <property type="entry name" value="NUDIXFAMILY"/>
</dbReference>
<dbReference type="SUPFAM" id="SSF55811">
    <property type="entry name" value="Nudix"/>
    <property type="match status" value="1"/>
</dbReference>
<comment type="caution">
    <text evidence="6">The sequence shown here is derived from an EMBL/GenBank/DDBJ whole genome shotgun (WGS) entry which is preliminary data.</text>
</comment>
<dbReference type="InterPro" id="IPR000086">
    <property type="entry name" value="NUDIX_hydrolase_dom"/>
</dbReference>
<sequence length="225" mass="26413">MKIFVNDKPVELLSYEELDPAKSFDYTFSNLEELPLDIHWEEDILFREPSHDIIIRLLYLLRTRKMKELDSITLVTKDKKALKDFIKSRFSIIKAAGGVVSKKDKVLMIFRLGKWDFPKGKFDKGETPEECAKREVEEETNVRVKLGPHICNTWHTYTQNRKSILKKTYWFAMDSVNDSSMKPQAEEGIDDIVWLSEADAKTALINSYPSMRYLFKHYLKNHIKS</sequence>
<dbReference type="EMBL" id="JAFKCW010000001">
    <property type="protein sequence ID" value="MBN7800024.1"/>
    <property type="molecule type" value="Genomic_DNA"/>
</dbReference>
<organism evidence="6 7">
    <name type="scientific">Algoriphagus aestuariicola</name>
    <dbReference type="NCBI Taxonomy" id="1852016"/>
    <lineage>
        <taxon>Bacteria</taxon>
        <taxon>Pseudomonadati</taxon>
        <taxon>Bacteroidota</taxon>
        <taxon>Cytophagia</taxon>
        <taxon>Cytophagales</taxon>
        <taxon>Cyclobacteriaceae</taxon>
        <taxon>Algoriphagus</taxon>
    </lineage>
</organism>
<name>A0ABS3BQS0_9BACT</name>
<evidence type="ECO:0000313" key="7">
    <source>
        <dbReference type="Proteomes" id="UP000664698"/>
    </source>
</evidence>
<dbReference type="InterPro" id="IPR015797">
    <property type="entry name" value="NUDIX_hydrolase-like_dom_sf"/>
</dbReference>
<gene>
    <name evidence="6" type="ORF">J0A67_04080</name>
</gene>
<proteinExistence type="inferred from homology"/>
<evidence type="ECO:0000313" key="6">
    <source>
        <dbReference type="EMBL" id="MBN7800024.1"/>
    </source>
</evidence>
<dbReference type="Pfam" id="PF00293">
    <property type="entry name" value="NUDIX"/>
    <property type="match status" value="1"/>
</dbReference>